<evidence type="ECO:0000256" key="1">
    <source>
        <dbReference type="ARBA" id="ARBA00022723"/>
    </source>
</evidence>
<dbReference type="SUPFAM" id="SSF56529">
    <property type="entry name" value="FAH"/>
    <property type="match status" value="1"/>
</dbReference>
<dbReference type="AlphaFoldDB" id="A0A3P4B2K0"/>
<protein>
    <submittedName>
        <fullName evidence="3">Ureidoglycolate lyase</fullName>
        <ecNumber evidence="3">4.3.2.3</ecNumber>
    </submittedName>
</protein>
<sequence>MKICRFNDGEPGLVDGDAVYPLRAPLVAAGLIAPHAGMNEVVGVLATHPGAAEALAAARRGAPLAGGSVRLLTPLDAPPAIWAAAANYDSHQAEMKERVGAYDRTRMSGDDLMAEIFLKPASSLVGPDGTVLLPRVARHVDFECELCAVIGRPARKVSAEAALDYIYGYTMCWDISVRDPWGRQRNTRNIRKGFDTFCGVGPWIVTRDEIAEPQDLHIEVRQNGSTVMQAHTRDMINGLRDLIRFLSSVTTLQPGTLITTGTPAGVSQLADGDRLVGSITGIGTMTLHVRDES</sequence>
<reference evidence="3 4" key="1">
    <citation type="submission" date="2018-10" db="EMBL/GenBank/DDBJ databases">
        <authorList>
            <person name="Criscuolo A."/>
        </authorList>
    </citation>
    <scope>NUCLEOTIDE SEQUENCE [LARGE SCALE GENOMIC DNA]</scope>
    <source>
        <strain evidence="3">DnA1</strain>
    </source>
</reference>
<dbReference type="GO" id="GO:0018773">
    <property type="term" value="F:acetylpyruvate hydrolase activity"/>
    <property type="evidence" value="ECO:0007669"/>
    <property type="project" value="TreeGrafter"/>
</dbReference>
<gene>
    <name evidence="3" type="ORF">PIGHUM_02581</name>
</gene>
<dbReference type="GO" id="GO:0046872">
    <property type="term" value="F:metal ion binding"/>
    <property type="evidence" value="ECO:0007669"/>
    <property type="project" value="UniProtKB-KW"/>
</dbReference>
<organism evidence="3 4">
    <name type="scientific">Pigmentiphaga humi</name>
    <dbReference type="NCBI Taxonomy" id="2478468"/>
    <lineage>
        <taxon>Bacteria</taxon>
        <taxon>Pseudomonadati</taxon>
        <taxon>Pseudomonadota</taxon>
        <taxon>Betaproteobacteria</taxon>
        <taxon>Burkholderiales</taxon>
        <taxon>Alcaligenaceae</taxon>
        <taxon>Pigmentiphaga</taxon>
    </lineage>
</organism>
<evidence type="ECO:0000313" key="4">
    <source>
        <dbReference type="Proteomes" id="UP000277294"/>
    </source>
</evidence>
<proteinExistence type="predicted"/>
<accession>A0A3P4B2K0</accession>
<dbReference type="EC" id="4.3.2.3" evidence="3"/>
<dbReference type="Gene3D" id="3.90.850.10">
    <property type="entry name" value="Fumarylacetoacetase-like, C-terminal domain"/>
    <property type="match status" value="1"/>
</dbReference>
<evidence type="ECO:0000259" key="2">
    <source>
        <dbReference type="Pfam" id="PF01557"/>
    </source>
</evidence>
<dbReference type="RefSeq" id="WP_124080026.1">
    <property type="nucleotide sequence ID" value="NZ_UWPJ01000020.1"/>
</dbReference>
<dbReference type="PANTHER" id="PTHR11820:SF7">
    <property type="entry name" value="ACYLPYRUVASE FAHD1, MITOCHONDRIAL"/>
    <property type="match status" value="1"/>
</dbReference>
<keyword evidence="1" id="KW-0479">Metal-binding</keyword>
<dbReference type="EMBL" id="UWPJ01000020">
    <property type="protein sequence ID" value="VCU70509.1"/>
    <property type="molecule type" value="Genomic_DNA"/>
</dbReference>
<keyword evidence="4" id="KW-1185">Reference proteome</keyword>
<dbReference type="InterPro" id="IPR011234">
    <property type="entry name" value="Fumarylacetoacetase-like_C"/>
</dbReference>
<dbReference type="Pfam" id="PF01557">
    <property type="entry name" value="FAA_hydrolase"/>
    <property type="match status" value="1"/>
</dbReference>
<dbReference type="PANTHER" id="PTHR11820">
    <property type="entry name" value="ACYLPYRUVASE"/>
    <property type="match status" value="1"/>
</dbReference>
<keyword evidence="3" id="KW-0456">Lyase</keyword>
<name>A0A3P4B2K0_9BURK</name>
<feature type="domain" description="Fumarylacetoacetase-like C-terminal" evidence="2">
    <location>
        <begin position="81"/>
        <end position="289"/>
    </location>
</feature>
<dbReference type="GO" id="GO:0050385">
    <property type="term" value="F:ureidoglycolate lyase activity"/>
    <property type="evidence" value="ECO:0007669"/>
    <property type="project" value="UniProtKB-EC"/>
</dbReference>
<dbReference type="OrthoDB" id="8582489at2"/>
<dbReference type="InterPro" id="IPR036663">
    <property type="entry name" value="Fumarylacetoacetase_C_sf"/>
</dbReference>
<evidence type="ECO:0000313" key="3">
    <source>
        <dbReference type="EMBL" id="VCU70509.1"/>
    </source>
</evidence>
<dbReference type="Proteomes" id="UP000277294">
    <property type="component" value="Unassembled WGS sequence"/>
</dbReference>